<organism evidence="1 2">
    <name type="scientific">Mesoterricola silvestris</name>
    <dbReference type="NCBI Taxonomy" id="2927979"/>
    <lineage>
        <taxon>Bacteria</taxon>
        <taxon>Pseudomonadati</taxon>
        <taxon>Acidobacteriota</taxon>
        <taxon>Holophagae</taxon>
        <taxon>Holophagales</taxon>
        <taxon>Holophagaceae</taxon>
        <taxon>Mesoterricola</taxon>
    </lineage>
</organism>
<dbReference type="SUPFAM" id="SSF48452">
    <property type="entry name" value="TPR-like"/>
    <property type="match status" value="1"/>
</dbReference>
<dbReference type="AlphaFoldDB" id="A0AA48KBY9"/>
<gene>
    <name evidence="1" type="ORF">METEAL_39860</name>
</gene>
<dbReference type="EMBL" id="AP027080">
    <property type="protein sequence ID" value="BDU74812.1"/>
    <property type="molecule type" value="Genomic_DNA"/>
</dbReference>
<dbReference type="Proteomes" id="UP001238179">
    <property type="component" value="Chromosome"/>
</dbReference>
<dbReference type="InterPro" id="IPR019734">
    <property type="entry name" value="TPR_rpt"/>
</dbReference>
<protein>
    <recommendedName>
        <fullName evidence="3">Tetratricopeptide repeat protein</fullName>
    </recommendedName>
</protein>
<name>A0AA48KBY9_9BACT</name>
<accession>A0AA48KBY9</accession>
<dbReference type="Gene3D" id="1.25.40.10">
    <property type="entry name" value="Tetratricopeptide repeat domain"/>
    <property type="match status" value="2"/>
</dbReference>
<reference evidence="2" key="1">
    <citation type="journal article" date="2023" name="Int. J. Syst. Evol. Microbiol.">
        <title>Mesoterricola silvestris gen. nov., sp. nov., Mesoterricola sediminis sp. nov., Geothrix oryzae sp. nov., Geothrix edaphica sp. nov., Geothrix rubra sp. nov., and Geothrix limicola sp. nov., six novel members of Acidobacteriota isolated from soils.</title>
        <authorList>
            <person name="Itoh H."/>
            <person name="Sugisawa Y."/>
            <person name="Mise K."/>
            <person name="Xu Z."/>
            <person name="Kuniyasu M."/>
            <person name="Ushijima N."/>
            <person name="Kawano K."/>
            <person name="Kobayashi E."/>
            <person name="Shiratori Y."/>
            <person name="Masuda Y."/>
            <person name="Senoo K."/>
        </authorList>
    </citation>
    <scope>NUCLEOTIDE SEQUENCE [LARGE SCALE GENOMIC DNA]</scope>
    <source>
        <strain evidence="2">W79</strain>
    </source>
</reference>
<dbReference type="KEGG" id="msil:METEAL_39860"/>
<sequence length="359" mass="37846">MFLRAVPCFTLSIAVAAWGYSPRPDLDAGRYLQALAAADAELRADPGNALALAARSQALTAMMRLPEALAAGRRAADLNPRLGEALLARALARAGTAIQQKNLGSLRGVSAAMDDLRGAVKLDPGLVAAWMALGLGYEQLPGILGGSTRRALECAELVRKLDPGKGSALKGTILSMEGEWTQAEATFGTALAISPKDPEVIMSYLDALGSRETRKGLGEEEQKRRLAREARRLLPAARGSARALCSVCDALIDAGLGEEAWNAALASLSSVDAPSLIHLQLGKISARTGLHADQGLTFLDQVLREPLEGGSGGYGTAHWRRGQILKNAGRKEEARAAARAALAFDAKDAKASRLLDELR</sequence>
<evidence type="ECO:0000313" key="2">
    <source>
        <dbReference type="Proteomes" id="UP001238179"/>
    </source>
</evidence>
<evidence type="ECO:0008006" key="3">
    <source>
        <dbReference type="Google" id="ProtNLM"/>
    </source>
</evidence>
<dbReference type="InterPro" id="IPR011990">
    <property type="entry name" value="TPR-like_helical_dom_sf"/>
</dbReference>
<dbReference type="SMART" id="SM00028">
    <property type="entry name" value="TPR"/>
    <property type="match status" value="3"/>
</dbReference>
<evidence type="ECO:0000313" key="1">
    <source>
        <dbReference type="EMBL" id="BDU74812.1"/>
    </source>
</evidence>
<proteinExistence type="predicted"/>
<keyword evidence="2" id="KW-1185">Reference proteome</keyword>
<dbReference type="RefSeq" id="WP_316413486.1">
    <property type="nucleotide sequence ID" value="NZ_AP027080.1"/>
</dbReference>